<dbReference type="SUPFAM" id="SSF55874">
    <property type="entry name" value="ATPase domain of HSP90 chaperone/DNA topoisomerase II/histidine kinase"/>
    <property type="match status" value="1"/>
</dbReference>
<dbReference type="PROSITE" id="PS50109">
    <property type="entry name" value="HIS_KIN"/>
    <property type="match status" value="1"/>
</dbReference>
<accession>A0A938X8R6</accession>
<feature type="domain" description="Histidine kinase" evidence="7">
    <location>
        <begin position="90"/>
        <end position="301"/>
    </location>
</feature>
<comment type="catalytic activity">
    <reaction evidence="1">
        <text>ATP + protein L-histidine = ADP + protein N-phospho-L-histidine.</text>
        <dbReference type="EC" id="2.7.13.3"/>
    </reaction>
</comment>
<dbReference type="GO" id="GO:0000155">
    <property type="term" value="F:phosphorelay sensor kinase activity"/>
    <property type="evidence" value="ECO:0007669"/>
    <property type="project" value="InterPro"/>
</dbReference>
<dbReference type="Gene3D" id="1.10.287.130">
    <property type="match status" value="1"/>
</dbReference>
<gene>
    <name evidence="8" type="ORF">H6A20_01270</name>
</gene>
<evidence type="ECO:0000256" key="4">
    <source>
        <dbReference type="ARBA" id="ARBA00022679"/>
    </source>
</evidence>
<comment type="caution">
    <text evidence="8">The sequence shown here is derived from an EMBL/GenBank/DDBJ whole genome shotgun (WGS) entry which is preliminary data.</text>
</comment>
<evidence type="ECO:0000256" key="3">
    <source>
        <dbReference type="ARBA" id="ARBA00022553"/>
    </source>
</evidence>
<evidence type="ECO:0000259" key="7">
    <source>
        <dbReference type="PROSITE" id="PS50109"/>
    </source>
</evidence>
<keyword evidence="5 8" id="KW-0418">Kinase</keyword>
<protein>
    <recommendedName>
        <fullName evidence="2">histidine kinase</fullName>
        <ecNumber evidence="2">2.7.13.3</ecNumber>
    </recommendedName>
</protein>
<dbReference type="SUPFAM" id="SSF47384">
    <property type="entry name" value="Homodimeric domain of signal transducing histidine kinase"/>
    <property type="match status" value="1"/>
</dbReference>
<keyword evidence="3" id="KW-0597">Phosphoprotein</keyword>
<keyword evidence="6" id="KW-0902">Two-component regulatory system</keyword>
<dbReference type="InterPro" id="IPR050736">
    <property type="entry name" value="Sensor_HK_Regulatory"/>
</dbReference>
<dbReference type="AlphaFoldDB" id="A0A938X8R6"/>
<evidence type="ECO:0000256" key="5">
    <source>
        <dbReference type="ARBA" id="ARBA00022777"/>
    </source>
</evidence>
<reference evidence="8" key="1">
    <citation type="submission" date="2020-08" db="EMBL/GenBank/DDBJ databases">
        <authorList>
            <person name="Cejkova D."/>
            <person name="Kubasova T."/>
            <person name="Jahodarova E."/>
            <person name="Rychlik I."/>
        </authorList>
    </citation>
    <scope>NUCLEOTIDE SEQUENCE</scope>
    <source>
        <strain evidence="8">An582</strain>
    </source>
</reference>
<dbReference type="EC" id="2.7.13.3" evidence="2"/>
<dbReference type="EMBL" id="JACJKS010000001">
    <property type="protein sequence ID" value="MBM6947294.1"/>
    <property type="molecule type" value="Genomic_DNA"/>
</dbReference>
<dbReference type="Pfam" id="PF00512">
    <property type="entry name" value="HisKA"/>
    <property type="match status" value="1"/>
</dbReference>
<dbReference type="Proteomes" id="UP000705508">
    <property type="component" value="Unassembled WGS sequence"/>
</dbReference>
<dbReference type="InterPro" id="IPR005467">
    <property type="entry name" value="His_kinase_dom"/>
</dbReference>
<proteinExistence type="predicted"/>
<dbReference type="RefSeq" id="WP_204905327.1">
    <property type="nucleotide sequence ID" value="NZ_JACJKS010000001.1"/>
</dbReference>
<evidence type="ECO:0000313" key="8">
    <source>
        <dbReference type="EMBL" id="MBM6947294.1"/>
    </source>
</evidence>
<sequence length="309" mass="34409">MDRGMMILAAACILGSVLFAIYSYRKERRTAERLRRMLEAARSGQFRETGFDESVCSALESEMTDYLSAVERSREAAAAEKEKIKTLIADISHQTKTPIANLLLYTELLEERELSPENREYLTALGKQAEKLHFLIGALIKMSRLETGIITLHPKEQDVKELLAEVTGAYKEKAERKGLKLTDCSGPATAWFDRKWTAEAVGNILDNAVKYTSRGGIEVRTRRYELFTAIEVEDTGPGIAEEDIPELFGRFRRGEETAEQEGVGIGLYLAREILAGEGGYIKVSSRKGKGSVFSIFLPNQGKGNLSELS</sequence>
<organism evidence="8 9">
    <name type="scientific">Mordavella massiliensis</name>
    <dbReference type="NCBI Taxonomy" id="1871024"/>
    <lineage>
        <taxon>Bacteria</taxon>
        <taxon>Bacillati</taxon>
        <taxon>Bacillota</taxon>
        <taxon>Clostridia</taxon>
        <taxon>Eubacteriales</taxon>
        <taxon>Clostridiaceae</taxon>
        <taxon>Mordavella</taxon>
    </lineage>
</organism>
<evidence type="ECO:0000256" key="2">
    <source>
        <dbReference type="ARBA" id="ARBA00012438"/>
    </source>
</evidence>
<dbReference type="SMART" id="SM00388">
    <property type="entry name" value="HisKA"/>
    <property type="match status" value="1"/>
</dbReference>
<dbReference type="PANTHER" id="PTHR43711:SF1">
    <property type="entry name" value="HISTIDINE KINASE 1"/>
    <property type="match status" value="1"/>
</dbReference>
<dbReference type="InterPro" id="IPR003594">
    <property type="entry name" value="HATPase_dom"/>
</dbReference>
<dbReference type="InterPro" id="IPR036890">
    <property type="entry name" value="HATPase_C_sf"/>
</dbReference>
<dbReference type="InterPro" id="IPR004358">
    <property type="entry name" value="Sig_transdc_His_kin-like_C"/>
</dbReference>
<dbReference type="InterPro" id="IPR036097">
    <property type="entry name" value="HisK_dim/P_sf"/>
</dbReference>
<dbReference type="SMART" id="SM00387">
    <property type="entry name" value="HATPase_c"/>
    <property type="match status" value="1"/>
</dbReference>
<evidence type="ECO:0000256" key="1">
    <source>
        <dbReference type="ARBA" id="ARBA00000085"/>
    </source>
</evidence>
<dbReference type="InterPro" id="IPR003661">
    <property type="entry name" value="HisK_dim/P_dom"/>
</dbReference>
<dbReference type="PRINTS" id="PR00344">
    <property type="entry name" value="BCTRLSENSOR"/>
</dbReference>
<keyword evidence="4" id="KW-0808">Transferase</keyword>
<dbReference type="Pfam" id="PF02518">
    <property type="entry name" value="HATPase_c"/>
    <property type="match status" value="1"/>
</dbReference>
<dbReference type="Gene3D" id="3.30.565.10">
    <property type="entry name" value="Histidine kinase-like ATPase, C-terminal domain"/>
    <property type="match status" value="1"/>
</dbReference>
<evidence type="ECO:0000313" key="9">
    <source>
        <dbReference type="Proteomes" id="UP000705508"/>
    </source>
</evidence>
<dbReference type="PANTHER" id="PTHR43711">
    <property type="entry name" value="TWO-COMPONENT HISTIDINE KINASE"/>
    <property type="match status" value="1"/>
</dbReference>
<reference evidence="8" key="2">
    <citation type="journal article" date="2021" name="Sci. Rep.">
        <title>The distribution of antibiotic resistance genes in chicken gut microbiota commensals.</title>
        <authorList>
            <person name="Juricova H."/>
            <person name="Matiasovicova J."/>
            <person name="Kubasova T."/>
            <person name="Cejkova D."/>
            <person name="Rychlik I."/>
        </authorList>
    </citation>
    <scope>NUCLEOTIDE SEQUENCE</scope>
    <source>
        <strain evidence="8">An582</strain>
    </source>
</reference>
<evidence type="ECO:0000256" key="6">
    <source>
        <dbReference type="ARBA" id="ARBA00023012"/>
    </source>
</evidence>
<name>A0A938X8R6_9CLOT</name>